<dbReference type="KEGG" id="sal:Sala_2469"/>
<gene>
    <name evidence="3" type="ordered locus">Sala_2469</name>
</gene>
<keyword evidence="2" id="KW-0732">Signal</keyword>
<name>Q1GQ96_SPHAL</name>
<dbReference type="HOGENOM" id="CLU_2221514_0_0_5"/>
<feature type="compositionally biased region" description="Polar residues" evidence="1">
    <location>
        <begin position="100"/>
        <end position="113"/>
    </location>
</feature>
<feature type="chain" id="PRO_5004189646" description="Lipoprotein" evidence="2">
    <location>
        <begin position="25"/>
        <end position="119"/>
    </location>
</feature>
<evidence type="ECO:0000256" key="1">
    <source>
        <dbReference type="SAM" id="MobiDB-lite"/>
    </source>
</evidence>
<dbReference type="STRING" id="317655.Sala_2469"/>
<reference evidence="3 4" key="1">
    <citation type="journal article" date="2009" name="Proc. Natl. Acad. Sci. U.S.A.">
        <title>The genomic basis of trophic strategy in marine bacteria.</title>
        <authorList>
            <person name="Lauro F.M."/>
            <person name="McDougald D."/>
            <person name="Thomas T."/>
            <person name="Williams T.J."/>
            <person name="Egan S."/>
            <person name="Rice S."/>
            <person name="DeMaere M.Z."/>
            <person name="Ting L."/>
            <person name="Ertan H."/>
            <person name="Johnson J."/>
            <person name="Ferriera S."/>
            <person name="Lapidus A."/>
            <person name="Anderson I."/>
            <person name="Kyrpides N."/>
            <person name="Munk A.C."/>
            <person name="Detter C."/>
            <person name="Han C.S."/>
            <person name="Brown M.V."/>
            <person name="Robb F.T."/>
            <person name="Kjelleberg S."/>
            <person name="Cavicchioli R."/>
        </authorList>
    </citation>
    <scope>NUCLEOTIDE SEQUENCE [LARGE SCALE GENOMIC DNA]</scope>
    <source>
        <strain evidence="4">DSM 13593 / LMG 18877 / RB2256</strain>
    </source>
</reference>
<dbReference type="RefSeq" id="WP_011542741.1">
    <property type="nucleotide sequence ID" value="NC_008048.1"/>
</dbReference>
<sequence>MTNRKIDLKWAGYGVALAAALALAGCGDKAENKAADAASATPDATAGGAGSTPSTDASSAAPAAPDAMDHEDDAMDEEMMRHHRQEMDHDEMRKGGAGQGNMQPADQTTTDQSAPMKHM</sequence>
<organism evidence="3 4">
    <name type="scientific">Sphingopyxis alaskensis (strain DSM 13593 / LMG 18877 / RB2256)</name>
    <name type="common">Sphingomonas alaskensis</name>
    <dbReference type="NCBI Taxonomy" id="317655"/>
    <lineage>
        <taxon>Bacteria</taxon>
        <taxon>Pseudomonadati</taxon>
        <taxon>Pseudomonadota</taxon>
        <taxon>Alphaproteobacteria</taxon>
        <taxon>Sphingomonadales</taxon>
        <taxon>Sphingomonadaceae</taxon>
        <taxon>Sphingopyxis</taxon>
    </lineage>
</organism>
<feature type="compositionally biased region" description="Low complexity" evidence="1">
    <location>
        <begin position="35"/>
        <end position="66"/>
    </location>
</feature>
<evidence type="ECO:0000256" key="2">
    <source>
        <dbReference type="SAM" id="SignalP"/>
    </source>
</evidence>
<dbReference type="Proteomes" id="UP000006578">
    <property type="component" value="Chromosome"/>
</dbReference>
<keyword evidence="4" id="KW-1185">Reference proteome</keyword>
<feature type="signal peptide" evidence="2">
    <location>
        <begin position="1"/>
        <end position="24"/>
    </location>
</feature>
<evidence type="ECO:0000313" key="3">
    <source>
        <dbReference type="EMBL" id="ABF54176.1"/>
    </source>
</evidence>
<dbReference type="eggNOG" id="ENOG5030WEK">
    <property type="taxonomic scope" value="Bacteria"/>
</dbReference>
<accession>Q1GQ96</accession>
<evidence type="ECO:0008006" key="5">
    <source>
        <dbReference type="Google" id="ProtNLM"/>
    </source>
</evidence>
<proteinExistence type="predicted"/>
<dbReference type="OrthoDB" id="7190380at2"/>
<dbReference type="PROSITE" id="PS51257">
    <property type="entry name" value="PROKAR_LIPOPROTEIN"/>
    <property type="match status" value="1"/>
</dbReference>
<dbReference type="AlphaFoldDB" id="Q1GQ96"/>
<feature type="compositionally biased region" description="Basic and acidic residues" evidence="1">
    <location>
        <begin position="85"/>
        <end position="94"/>
    </location>
</feature>
<dbReference type="EMBL" id="CP000356">
    <property type="protein sequence ID" value="ABF54176.1"/>
    <property type="molecule type" value="Genomic_DNA"/>
</dbReference>
<evidence type="ECO:0000313" key="4">
    <source>
        <dbReference type="Proteomes" id="UP000006578"/>
    </source>
</evidence>
<feature type="region of interest" description="Disordered" evidence="1">
    <location>
        <begin position="28"/>
        <end position="119"/>
    </location>
</feature>
<protein>
    <recommendedName>
        <fullName evidence="5">Lipoprotein</fullName>
    </recommendedName>
</protein>